<dbReference type="Proteomes" id="UP001141259">
    <property type="component" value="Unassembled WGS sequence"/>
</dbReference>
<comment type="caution">
    <text evidence="2">The sequence shown here is derived from an EMBL/GenBank/DDBJ whole genome shotgun (WGS) entry which is preliminary data.</text>
</comment>
<proteinExistence type="predicted"/>
<dbReference type="EMBL" id="JANYMP010000020">
    <property type="protein sequence ID" value="MCS7481839.1"/>
    <property type="molecule type" value="Genomic_DNA"/>
</dbReference>
<gene>
    <name evidence="2" type="ORF">NZH93_33715</name>
</gene>
<keyword evidence="1" id="KW-1133">Transmembrane helix</keyword>
<keyword evidence="1" id="KW-0472">Membrane</keyword>
<evidence type="ECO:0000313" key="2">
    <source>
        <dbReference type="EMBL" id="MCS7481839.1"/>
    </source>
</evidence>
<dbReference type="AlphaFoldDB" id="A0A9X2VTH1"/>
<reference evidence="2" key="1">
    <citation type="submission" date="2022-08" db="EMBL/GenBank/DDBJ databases">
        <authorList>
            <person name="Tistechok S."/>
            <person name="Samborskyy M."/>
            <person name="Roman I."/>
        </authorList>
    </citation>
    <scope>NUCLEOTIDE SEQUENCE</scope>
    <source>
        <strain evidence="2">DSM 103496</strain>
    </source>
</reference>
<dbReference type="RefSeq" id="WP_259627322.1">
    <property type="nucleotide sequence ID" value="NZ_JANYMP010000020.1"/>
</dbReference>
<organism evidence="2 3">
    <name type="scientific">Umezawaea endophytica</name>
    <dbReference type="NCBI Taxonomy" id="1654476"/>
    <lineage>
        <taxon>Bacteria</taxon>
        <taxon>Bacillati</taxon>
        <taxon>Actinomycetota</taxon>
        <taxon>Actinomycetes</taxon>
        <taxon>Pseudonocardiales</taxon>
        <taxon>Pseudonocardiaceae</taxon>
        <taxon>Umezawaea</taxon>
    </lineage>
</organism>
<evidence type="ECO:0000313" key="3">
    <source>
        <dbReference type="Proteomes" id="UP001141259"/>
    </source>
</evidence>
<feature type="transmembrane region" description="Helical" evidence="1">
    <location>
        <begin position="66"/>
        <end position="86"/>
    </location>
</feature>
<keyword evidence="1" id="KW-0812">Transmembrane</keyword>
<accession>A0A9X2VTH1</accession>
<protein>
    <submittedName>
        <fullName evidence="2">Anti-sigma factor</fullName>
    </submittedName>
</protein>
<sequence length="192" mass="20285">MAADVRVPPWSPQEFELNETTMHREFDLPPEAALDGRPEGGDLLLQRTLGRVRHEKAREGRRRQSFAVVVSTSLLAAALAGGVVIGRHLTGDSDEFVVGAISNGASISAVVSPAEGWSRLRVNVKGVRAGERCWLVVTDVHGGRFVVGSWIAGTGEPGRGVTLDGAALVAADDLEAVNVETLDGHVLVSAPH</sequence>
<keyword evidence="3" id="KW-1185">Reference proteome</keyword>
<evidence type="ECO:0000256" key="1">
    <source>
        <dbReference type="SAM" id="Phobius"/>
    </source>
</evidence>
<name>A0A9X2VTH1_9PSEU</name>